<reference evidence="3 4" key="1">
    <citation type="submission" date="2016-10" db="EMBL/GenBank/DDBJ databases">
        <authorList>
            <person name="de Groot N.N."/>
        </authorList>
    </citation>
    <scope>NUCLEOTIDE SEQUENCE [LARGE SCALE GENOMIC DNA]</scope>
    <source>
        <strain evidence="3 4">47C3B</strain>
    </source>
</reference>
<dbReference type="EMBL" id="FNAI01000011">
    <property type="protein sequence ID" value="SDE97318.1"/>
    <property type="molecule type" value="Genomic_DNA"/>
</dbReference>
<dbReference type="Gene3D" id="3.40.50.12710">
    <property type="match status" value="1"/>
</dbReference>
<sequence length="365" mass="42066">MELSELICRQIRENGPVSFHDFMEMALYHPEYGYYMASREKIGPKGDFYTSCSLGSVFGAMIAKQLVEMWHLSGEENFTVVEFGAGDGTLCHDILDYFRNYTNFYERLQYVIIEKSPFMRKKEKAHLPEKVCWYDTLEMLGAFTGCVLSNELVDNFAVHQVVMYNELMEVFLEERNGLVEVLRPASAALKAYFENLNVELPVGYRAEVNVEAAAWLENISRYLQKGFVLTIDYGYTSNELYSSRRSRGTLLCYQGHQVNESFYENIGKQDITSHVNFSGLCHWGHQYGLFCCGLTSQAEFLLALDFKGYLRQQLSDEKDILRLAIQESHLTRTLLIDMGRKFKVLIQRKDIPAVQLTGLKDFRTA</sequence>
<evidence type="ECO:0000313" key="4">
    <source>
        <dbReference type="Proteomes" id="UP000199072"/>
    </source>
</evidence>
<dbReference type="PANTHER" id="PTHR12049:SF7">
    <property type="entry name" value="PROTEIN ARGININE METHYLTRANSFERASE NDUFAF7, MITOCHONDRIAL"/>
    <property type="match status" value="1"/>
</dbReference>
<dbReference type="PANTHER" id="PTHR12049">
    <property type="entry name" value="PROTEIN ARGININE METHYLTRANSFERASE NDUFAF7, MITOCHONDRIAL"/>
    <property type="match status" value="1"/>
</dbReference>
<accession>A0A1G7HA66</accession>
<dbReference type="InterPro" id="IPR003788">
    <property type="entry name" value="NDUFAF7"/>
</dbReference>
<keyword evidence="4" id="KW-1185">Reference proteome</keyword>
<keyword evidence="2 3" id="KW-0808">Transferase</keyword>
<dbReference type="RefSeq" id="WP_091152518.1">
    <property type="nucleotide sequence ID" value="NZ_FNAI01000011.1"/>
</dbReference>
<dbReference type="Pfam" id="PF02636">
    <property type="entry name" value="Methyltransf_28"/>
    <property type="match status" value="1"/>
</dbReference>
<dbReference type="GO" id="GO:0032259">
    <property type="term" value="P:methylation"/>
    <property type="evidence" value="ECO:0007669"/>
    <property type="project" value="UniProtKB-KW"/>
</dbReference>
<dbReference type="InterPro" id="IPR038375">
    <property type="entry name" value="NDUFAF7_sf"/>
</dbReference>
<gene>
    <name evidence="3" type="ORF">SAMN05216464_111136</name>
</gene>
<organism evidence="3 4">
    <name type="scientific">Mucilaginibacter pineti</name>
    <dbReference type="NCBI Taxonomy" id="1391627"/>
    <lineage>
        <taxon>Bacteria</taxon>
        <taxon>Pseudomonadati</taxon>
        <taxon>Bacteroidota</taxon>
        <taxon>Sphingobacteriia</taxon>
        <taxon>Sphingobacteriales</taxon>
        <taxon>Sphingobacteriaceae</taxon>
        <taxon>Mucilaginibacter</taxon>
    </lineage>
</organism>
<evidence type="ECO:0000313" key="3">
    <source>
        <dbReference type="EMBL" id="SDE97318.1"/>
    </source>
</evidence>
<name>A0A1G7HA66_9SPHI</name>
<dbReference type="InterPro" id="IPR029063">
    <property type="entry name" value="SAM-dependent_MTases_sf"/>
</dbReference>
<dbReference type="SUPFAM" id="SSF53335">
    <property type="entry name" value="S-adenosyl-L-methionine-dependent methyltransferases"/>
    <property type="match status" value="1"/>
</dbReference>
<keyword evidence="1 3" id="KW-0489">Methyltransferase</keyword>
<dbReference type="AlphaFoldDB" id="A0A1G7HA66"/>
<evidence type="ECO:0000256" key="2">
    <source>
        <dbReference type="ARBA" id="ARBA00022679"/>
    </source>
</evidence>
<dbReference type="OrthoDB" id="9794208at2"/>
<dbReference type="STRING" id="1391627.SAMN05216464_111136"/>
<proteinExistence type="predicted"/>
<dbReference type="Proteomes" id="UP000199072">
    <property type="component" value="Unassembled WGS sequence"/>
</dbReference>
<evidence type="ECO:0000256" key="1">
    <source>
        <dbReference type="ARBA" id="ARBA00022603"/>
    </source>
</evidence>
<protein>
    <submittedName>
        <fullName evidence="3">SAM-dependent methyltransferase, MidA family</fullName>
    </submittedName>
</protein>
<dbReference type="GO" id="GO:0035243">
    <property type="term" value="F:protein-arginine omega-N symmetric methyltransferase activity"/>
    <property type="evidence" value="ECO:0007669"/>
    <property type="project" value="TreeGrafter"/>
</dbReference>